<dbReference type="GO" id="GO:0004665">
    <property type="term" value="F:prephenate dehydrogenase (NADP+) activity"/>
    <property type="evidence" value="ECO:0007669"/>
    <property type="project" value="InterPro"/>
</dbReference>
<evidence type="ECO:0000259" key="9">
    <source>
        <dbReference type="PROSITE" id="PS51176"/>
    </source>
</evidence>
<sequence>MNLDRGAAVIGPVLVIGTGLIGTSIALALKRAGVEVVLEDTDQRQLATAVEAGAGYPFEGELIPRLVVVAVPPRFAGGVIAQASQRFTGATITDVTSVKAQVLADALDQGADPKRLVGGHPMAGREVAGAAGARSNLLDDRLWVLTPSELTEADHLRQVYQLVSTCGAYAVEMTPDEHDRAVALVSHTPQLLSSALAAQLADANSDYVRIAGQGLRDMTRIAASDSALWTDILSVNARQVAEVLSRVVGDLTATLAALQAIAAGDASQTSRLSSALQTGAVGRSRIPGKHGAEQIEIAIVGVMLADKPGELARLFTCASEAAVNLEDVRIEHVLGRPSGLVEISVRPENVETLAAALRDRSFDVRV</sequence>
<comment type="pathway">
    <text evidence="1">Amino-acid biosynthesis; L-tyrosine biosynthesis; (4-hydroxyphenyl)pyruvate from prephenate (NAD(+) route): step 1/1.</text>
</comment>
<keyword evidence="6" id="KW-0520">NAD</keyword>
<dbReference type="InterPro" id="IPR002912">
    <property type="entry name" value="ACT_dom"/>
</dbReference>
<dbReference type="EC" id="1.3.1.12" evidence="2"/>
<proteinExistence type="predicted"/>
<dbReference type="Gene3D" id="3.30.70.260">
    <property type="match status" value="1"/>
</dbReference>
<dbReference type="SUPFAM" id="SSF48179">
    <property type="entry name" value="6-phosphogluconate dehydrogenase C-terminal domain-like"/>
    <property type="match status" value="1"/>
</dbReference>
<dbReference type="Pfam" id="PF20463">
    <property type="entry name" value="PDH_C"/>
    <property type="match status" value="1"/>
</dbReference>
<reference evidence="11" key="1">
    <citation type="submission" date="2020-05" db="EMBL/GenBank/DDBJ databases">
        <authorList>
            <person name="Chiriac C."/>
            <person name="Salcher M."/>
            <person name="Ghai R."/>
            <person name="Kavagutti S V."/>
        </authorList>
    </citation>
    <scope>NUCLEOTIDE SEQUENCE</scope>
</reference>
<dbReference type="GO" id="GO:0008977">
    <property type="term" value="F:prephenate dehydrogenase (NAD+) activity"/>
    <property type="evidence" value="ECO:0007669"/>
    <property type="project" value="UniProtKB-EC"/>
</dbReference>
<dbReference type="GO" id="GO:0070403">
    <property type="term" value="F:NAD+ binding"/>
    <property type="evidence" value="ECO:0007669"/>
    <property type="project" value="InterPro"/>
</dbReference>
<name>A0A6J6TN43_9ZZZZ</name>
<keyword evidence="8" id="KW-0472">Membrane</keyword>
<keyword evidence="4" id="KW-0057">Aromatic amino acid biosynthesis</keyword>
<dbReference type="Gene3D" id="3.40.50.720">
    <property type="entry name" value="NAD(P)-binding Rossmann-like Domain"/>
    <property type="match status" value="1"/>
</dbReference>
<evidence type="ECO:0000256" key="3">
    <source>
        <dbReference type="ARBA" id="ARBA00016891"/>
    </source>
</evidence>
<dbReference type="NCBIfam" id="NF005111">
    <property type="entry name" value="PRK06545.2-3"/>
    <property type="match status" value="1"/>
</dbReference>
<feature type="transmembrane region" description="Helical" evidence="8">
    <location>
        <begin position="6"/>
        <end position="29"/>
    </location>
</feature>
<dbReference type="PANTHER" id="PTHR21363">
    <property type="entry name" value="PREPHENATE DEHYDROGENASE"/>
    <property type="match status" value="1"/>
</dbReference>
<evidence type="ECO:0000256" key="5">
    <source>
        <dbReference type="ARBA" id="ARBA00023002"/>
    </source>
</evidence>
<dbReference type="SUPFAM" id="SSF51735">
    <property type="entry name" value="NAD(P)-binding Rossmann-fold domains"/>
    <property type="match status" value="1"/>
</dbReference>
<dbReference type="UniPathway" id="UPA00122">
    <property type="reaction ID" value="UER00961"/>
</dbReference>
<dbReference type="InterPro" id="IPR046826">
    <property type="entry name" value="PDH_N"/>
</dbReference>
<evidence type="ECO:0000256" key="6">
    <source>
        <dbReference type="ARBA" id="ARBA00023027"/>
    </source>
</evidence>
<dbReference type="InterPro" id="IPR050812">
    <property type="entry name" value="Preph/Arog_dehydrog"/>
</dbReference>
<feature type="domain" description="ACT" evidence="10">
    <location>
        <begin position="299"/>
        <end position="366"/>
    </location>
</feature>
<evidence type="ECO:0000313" key="11">
    <source>
        <dbReference type="EMBL" id="CAB4747819.1"/>
    </source>
</evidence>
<accession>A0A6J6TN43</accession>
<dbReference type="Pfam" id="PF02153">
    <property type="entry name" value="PDH_N"/>
    <property type="match status" value="1"/>
</dbReference>
<dbReference type="InterPro" id="IPR046825">
    <property type="entry name" value="PDH_C"/>
</dbReference>
<evidence type="ECO:0000259" key="10">
    <source>
        <dbReference type="PROSITE" id="PS51671"/>
    </source>
</evidence>
<dbReference type="PANTHER" id="PTHR21363:SF0">
    <property type="entry name" value="PREPHENATE DEHYDROGENASE [NADP(+)]"/>
    <property type="match status" value="1"/>
</dbReference>
<keyword evidence="5" id="KW-0560">Oxidoreductase</keyword>
<comment type="catalytic activity">
    <reaction evidence="7">
        <text>prephenate + NAD(+) = 3-(4-hydroxyphenyl)pyruvate + CO2 + NADH</text>
        <dbReference type="Rhea" id="RHEA:13869"/>
        <dbReference type="ChEBI" id="CHEBI:16526"/>
        <dbReference type="ChEBI" id="CHEBI:29934"/>
        <dbReference type="ChEBI" id="CHEBI:36242"/>
        <dbReference type="ChEBI" id="CHEBI:57540"/>
        <dbReference type="ChEBI" id="CHEBI:57945"/>
        <dbReference type="EC" id="1.3.1.12"/>
    </reaction>
</comment>
<feature type="domain" description="Prephenate/arogenate dehydrogenase" evidence="9">
    <location>
        <begin position="11"/>
        <end position="291"/>
    </location>
</feature>
<dbReference type="PROSITE" id="PS51671">
    <property type="entry name" value="ACT"/>
    <property type="match status" value="1"/>
</dbReference>
<dbReference type="GO" id="GO:0006571">
    <property type="term" value="P:tyrosine biosynthetic process"/>
    <property type="evidence" value="ECO:0007669"/>
    <property type="project" value="UniProtKB-UniPathway"/>
</dbReference>
<organism evidence="11">
    <name type="scientific">freshwater metagenome</name>
    <dbReference type="NCBI Taxonomy" id="449393"/>
    <lineage>
        <taxon>unclassified sequences</taxon>
        <taxon>metagenomes</taxon>
        <taxon>ecological metagenomes</taxon>
    </lineage>
</organism>
<protein>
    <recommendedName>
        <fullName evidence="3">Prephenate dehydrogenase</fullName>
        <ecNumber evidence="2">1.3.1.12</ecNumber>
    </recommendedName>
</protein>
<dbReference type="Gene3D" id="1.10.3660.10">
    <property type="entry name" value="6-phosphogluconate dehydrogenase C-terminal like domain"/>
    <property type="match status" value="1"/>
</dbReference>
<dbReference type="InterPro" id="IPR036291">
    <property type="entry name" value="NAD(P)-bd_dom_sf"/>
</dbReference>
<evidence type="ECO:0000256" key="4">
    <source>
        <dbReference type="ARBA" id="ARBA00022498"/>
    </source>
</evidence>
<gene>
    <name evidence="11" type="ORF">UFOPK2809_00736</name>
</gene>
<keyword evidence="4" id="KW-0028">Amino-acid biosynthesis</keyword>
<evidence type="ECO:0000256" key="7">
    <source>
        <dbReference type="ARBA" id="ARBA00049260"/>
    </source>
</evidence>
<evidence type="ECO:0000256" key="8">
    <source>
        <dbReference type="SAM" id="Phobius"/>
    </source>
</evidence>
<dbReference type="AlphaFoldDB" id="A0A6J6TN43"/>
<dbReference type="InterPro" id="IPR008927">
    <property type="entry name" value="6-PGluconate_DH-like_C_sf"/>
</dbReference>
<dbReference type="EMBL" id="CAEZZA010000084">
    <property type="protein sequence ID" value="CAB4747819.1"/>
    <property type="molecule type" value="Genomic_DNA"/>
</dbReference>
<keyword evidence="8" id="KW-0812">Transmembrane</keyword>
<dbReference type="InterPro" id="IPR003099">
    <property type="entry name" value="Prephen_DH"/>
</dbReference>
<dbReference type="NCBIfam" id="NF005112">
    <property type="entry name" value="PRK06545.2-4"/>
    <property type="match status" value="1"/>
</dbReference>
<dbReference type="PROSITE" id="PS51176">
    <property type="entry name" value="PDH_ADH"/>
    <property type="match status" value="1"/>
</dbReference>
<evidence type="ECO:0000256" key="1">
    <source>
        <dbReference type="ARBA" id="ARBA00005067"/>
    </source>
</evidence>
<keyword evidence="8" id="KW-1133">Transmembrane helix</keyword>
<keyword evidence="4" id="KW-0827">Tyrosine biosynthesis</keyword>
<evidence type="ECO:0000256" key="2">
    <source>
        <dbReference type="ARBA" id="ARBA00012068"/>
    </source>
</evidence>